<evidence type="ECO:0000313" key="4">
    <source>
        <dbReference type="EMBL" id="SVD54898.1"/>
    </source>
</evidence>
<proteinExistence type="predicted"/>
<dbReference type="InterPro" id="IPR013154">
    <property type="entry name" value="ADH-like_N"/>
</dbReference>
<dbReference type="InterPro" id="IPR020843">
    <property type="entry name" value="ER"/>
</dbReference>
<accession>A0A382W9T8</accession>
<dbReference type="Pfam" id="PF08240">
    <property type="entry name" value="ADH_N"/>
    <property type="match status" value="1"/>
</dbReference>
<dbReference type="GO" id="GO:0070402">
    <property type="term" value="F:NADPH binding"/>
    <property type="evidence" value="ECO:0007669"/>
    <property type="project" value="TreeGrafter"/>
</dbReference>
<name>A0A382W9T8_9ZZZZ</name>
<dbReference type="Gene3D" id="3.90.180.10">
    <property type="entry name" value="Medium-chain alcohol dehydrogenases, catalytic domain"/>
    <property type="match status" value="1"/>
</dbReference>
<protein>
    <recommendedName>
        <fullName evidence="3">Enoyl reductase (ER) domain-containing protein</fullName>
    </recommendedName>
</protein>
<evidence type="ECO:0000259" key="3">
    <source>
        <dbReference type="SMART" id="SM00829"/>
    </source>
</evidence>
<dbReference type="InterPro" id="IPR011032">
    <property type="entry name" value="GroES-like_sf"/>
</dbReference>
<keyword evidence="2" id="KW-0560">Oxidoreductase</keyword>
<dbReference type="EMBL" id="UINC01157740">
    <property type="protein sequence ID" value="SVD54898.1"/>
    <property type="molecule type" value="Genomic_DNA"/>
</dbReference>
<gene>
    <name evidence="4" type="ORF">METZ01_LOCUS407752</name>
</gene>
<dbReference type="PANTHER" id="PTHR48106">
    <property type="entry name" value="QUINONE OXIDOREDUCTASE PIG3-RELATED"/>
    <property type="match status" value="1"/>
</dbReference>
<sequence length="209" mass="21836">MNQTDTMQAVVLNGHGGAEVLELRTVAMPHPEAGEIRVCISTSGINRADLLQRMGRYPVPTGWPEDILGMECAGVVDALGPGVDRWEIGDRVMGILGGGGYAQYVNTNASCVVPIPESIGLREAGAIPEVFMTAFDAIVLQMGLASQETLLVHAVGSGVGTAALQIGKVLGVQTIGTSRSAHKLDKAKDLGLDHAVLADDNWPEAVLDA</sequence>
<dbReference type="Gene3D" id="3.40.50.720">
    <property type="entry name" value="NAD(P)-binding Rossmann-like Domain"/>
    <property type="match status" value="1"/>
</dbReference>
<dbReference type="Pfam" id="PF00107">
    <property type="entry name" value="ADH_zinc_N"/>
    <property type="match status" value="1"/>
</dbReference>
<reference evidence="4" key="1">
    <citation type="submission" date="2018-05" db="EMBL/GenBank/DDBJ databases">
        <authorList>
            <person name="Lanie J.A."/>
            <person name="Ng W.-L."/>
            <person name="Kazmierczak K.M."/>
            <person name="Andrzejewski T.M."/>
            <person name="Davidsen T.M."/>
            <person name="Wayne K.J."/>
            <person name="Tettelin H."/>
            <person name="Glass J.I."/>
            <person name="Rusch D."/>
            <person name="Podicherti R."/>
            <person name="Tsui H.-C.T."/>
            <person name="Winkler M.E."/>
        </authorList>
    </citation>
    <scope>NUCLEOTIDE SEQUENCE</scope>
</reference>
<dbReference type="InterPro" id="IPR036291">
    <property type="entry name" value="NAD(P)-bd_dom_sf"/>
</dbReference>
<organism evidence="4">
    <name type="scientific">marine metagenome</name>
    <dbReference type="NCBI Taxonomy" id="408172"/>
    <lineage>
        <taxon>unclassified sequences</taxon>
        <taxon>metagenomes</taxon>
        <taxon>ecological metagenomes</taxon>
    </lineage>
</organism>
<dbReference type="SUPFAM" id="SSF51735">
    <property type="entry name" value="NAD(P)-binding Rossmann-fold domains"/>
    <property type="match status" value="1"/>
</dbReference>
<dbReference type="SMART" id="SM00829">
    <property type="entry name" value="PKS_ER"/>
    <property type="match status" value="1"/>
</dbReference>
<dbReference type="SUPFAM" id="SSF50129">
    <property type="entry name" value="GroES-like"/>
    <property type="match status" value="1"/>
</dbReference>
<dbReference type="InterPro" id="IPR013149">
    <property type="entry name" value="ADH-like_C"/>
</dbReference>
<dbReference type="GO" id="GO:0016651">
    <property type="term" value="F:oxidoreductase activity, acting on NAD(P)H"/>
    <property type="evidence" value="ECO:0007669"/>
    <property type="project" value="TreeGrafter"/>
</dbReference>
<keyword evidence="1" id="KW-0521">NADP</keyword>
<dbReference type="PANTHER" id="PTHR48106:SF8">
    <property type="entry name" value="OS02G0805600 PROTEIN"/>
    <property type="match status" value="1"/>
</dbReference>
<evidence type="ECO:0000256" key="1">
    <source>
        <dbReference type="ARBA" id="ARBA00022857"/>
    </source>
</evidence>
<feature type="domain" description="Enoyl reductase (ER)" evidence="3">
    <location>
        <begin position="16"/>
        <end position="207"/>
    </location>
</feature>
<dbReference type="AlphaFoldDB" id="A0A382W9T8"/>
<evidence type="ECO:0000256" key="2">
    <source>
        <dbReference type="ARBA" id="ARBA00023002"/>
    </source>
</evidence>
<feature type="non-terminal residue" evidence="4">
    <location>
        <position position="209"/>
    </location>
</feature>